<reference evidence="1 2" key="1">
    <citation type="journal article" date="2023" name="Science">
        <title>Complex scaffold remodeling in plant triterpene biosynthesis.</title>
        <authorList>
            <person name="De La Pena R."/>
            <person name="Hodgson H."/>
            <person name="Liu J.C."/>
            <person name="Stephenson M.J."/>
            <person name="Martin A.C."/>
            <person name="Owen C."/>
            <person name="Harkess A."/>
            <person name="Leebens-Mack J."/>
            <person name="Jimenez L.E."/>
            <person name="Osbourn A."/>
            <person name="Sattely E.S."/>
        </authorList>
    </citation>
    <scope>NUCLEOTIDE SEQUENCE [LARGE SCALE GENOMIC DNA]</scope>
    <source>
        <strain evidence="2">cv. JPN11</strain>
        <tissue evidence="1">Leaf</tissue>
    </source>
</reference>
<proteinExistence type="predicted"/>
<accession>A0ACC1Z3Q1</accession>
<dbReference type="Proteomes" id="UP001164539">
    <property type="component" value="Chromosome 1"/>
</dbReference>
<sequence length="383" mass="43494">MEKSSRLKPGSFMLAPCDFCNTKLAVLYCQPDYAKLCLFCDQRVHTDNALSLKHVRSQICENCVTEPVSVRCSTENLMLCQGCDWDSHSNCSVSCLHERFPVEGFSGCPSVIELAAFFDLDIKAENLMNMGSGFGVYEPKILNSQELVVPEQSCSVFVSCENYKQEVYEQLMEMCKTDLVILNGDGDQLEPGTPPSRCSQQGYTESLEVENIDEEQLLHQQTPFSSLLMFPPNIDLRDNDFSFLEGDLMWVCNPAYQAAQNQHNQPLSSQRPTIEESNNIPIIGPKLECKPVKSETWKSTEPVRAMHQSTLNGSETPKGEKPKVDIELLAQNRGNAMLRYKEKKKNRRYDKHIRYESRKARADTRKRLKGRFVKASETSDVEM</sequence>
<evidence type="ECO:0000313" key="2">
    <source>
        <dbReference type="Proteomes" id="UP001164539"/>
    </source>
</evidence>
<protein>
    <submittedName>
        <fullName evidence="1">CONSTANS-like zinc finger protein</fullName>
    </submittedName>
</protein>
<comment type="caution">
    <text evidence="1">The sequence shown here is derived from an EMBL/GenBank/DDBJ whole genome shotgun (WGS) entry which is preliminary data.</text>
</comment>
<keyword evidence="2" id="KW-1185">Reference proteome</keyword>
<organism evidence="1 2">
    <name type="scientific">Melia azedarach</name>
    <name type="common">Chinaberry tree</name>
    <dbReference type="NCBI Taxonomy" id="155640"/>
    <lineage>
        <taxon>Eukaryota</taxon>
        <taxon>Viridiplantae</taxon>
        <taxon>Streptophyta</taxon>
        <taxon>Embryophyta</taxon>
        <taxon>Tracheophyta</taxon>
        <taxon>Spermatophyta</taxon>
        <taxon>Magnoliopsida</taxon>
        <taxon>eudicotyledons</taxon>
        <taxon>Gunneridae</taxon>
        <taxon>Pentapetalae</taxon>
        <taxon>rosids</taxon>
        <taxon>malvids</taxon>
        <taxon>Sapindales</taxon>
        <taxon>Meliaceae</taxon>
        <taxon>Melia</taxon>
    </lineage>
</organism>
<gene>
    <name evidence="1" type="ORF">OWV82_002296</name>
</gene>
<dbReference type="EMBL" id="CM051394">
    <property type="protein sequence ID" value="KAJ4729525.1"/>
    <property type="molecule type" value="Genomic_DNA"/>
</dbReference>
<evidence type="ECO:0000313" key="1">
    <source>
        <dbReference type="EMBL" id="KAJ4729525.1"/>
    </source>
</evidence>
<name>A0ACC1Z3Q1_MELAZ</name>